<feature type="region of interest" description="Disordered" evidence="1">
    <location>
        <begin position="158"/>
        <end position="180"/>
    </location>
</feature>
<dbReference type="Proteomes" id="UP000184501">
    <property type="component" value="Unassembled WGS sequence"/>
</dbReference>
<proteinExistence type="predicted"/>
<feature type="compositionally biased region" description="Basic and acidic residues" evidence="1">
    <location>
        <begin position="158"/>
        <end position="171"/>
    </location>
</feature>
<name>A0A1M5N8L1_STRHI</name>
<accession>A0A1M5N8L1</accession>
<evidence type="ECO:0000313" key="3">
    <source>
        <dbReference type="Proteomes" id="UP000184501"/>
    </source>
</evidence>
<sequence length="241" mass="26201">MNSYEKELKYDGLIALLERWSGPREPILMFTGHNLGSPRATHFDVNGLDRFGQRTSVATRSLRALSDGLEYTNNLGGVEHSGIPRLTVFGGHPDCSAMTLVAGRETLGFGYWIITPSRLAWVTLPQPAEESSSQGPEQSLLGLARGIGSGLRGLLGDKEAEKDTENKDVEKPPPPPPMVTVLQVPRQEIAVSVAERRMPAAYNREKIGCLRLTLPDGSGLDFSTDGIESAQWVFASVTGQR</sequence>
<dbReference type="STRING" id="2017.SAMN05444320_11533"/>
<evidence type="ECO:0000313" key="2">
    <source>
        <dbReference type="EMBL" id="SHG85880.1"/>
    </source>
</evidence>
<dbReference type="RefSeq" id="WP_073489573.1">
    <property type="nucleotide sequence ID" value="NZ_FQVN01000015.1"/>
</dbReference>
<keyword evidence="3" id="KW-1185">Reference proteome</keyword>
<reference evidence="2 3" key="1">
    <citation type="submission" date="2016-11" db="EMBL/GenBank/DDBJ databases">
        <authorList>
            <person name="Jaros S."/>
            <person name="Januszkiewicz K."/>
            <person name="Wedrychowicz H."/>
        </authorList>
    </citation>
    <scope>NUCLEOTIDE SEQUENCE [LARGE SCALE GENOMIC DNA]</scope>
    <source>
        <strain evidence="2 3">DSM 44523</strain>
    </source>
</reference>
<protein>
    <submittedName>
        <fullName evidence="2">Uncharacterized protein</fullName>
    </submittedName>
</protein>
<dbReference type="AlphaFoldDB" id="A0A1M5N8L1"/>
<dbReference type="OrthoDB" id="3668204at2"/>
<organism evidence="2 3">
    <name type="scientific">Streptoalloteichus hindustanus</name>
    <dbReference type="NCBI Taxonomy" id="2017"/>
    <lineage>
        <taxon>Bacteria</taxon>
        <taxon>Bacillati</taxon>
        <taxon>Actinomycetota</taxon>
        <taxon>Actinomycetes</taxon>
        <taxon>Pseudonocardiales</taxon>
        <taxon>Pseudonocardiaceae</taxon>
        <taxon>Streptoalloteichus</taxon>
    </lineage>
</organism>
<dbReference type="EMBL" id="FQVN01000015">
    <property type="protein sequence ID" value="SHG85880.1"/>
    <property type="molecule type" value="Genomic_DNA"/>
</dbReference>
<gene>
    <name evidence="2" type="ORF">SAMN05444320_11533</name>
</gene>
<evidence type="ECO:0000256" key="1">
    <source>
        <dbReference type="SAM" id="MobiDB-lite"/>
    </source>
</evidence>